<proteinExistence type="predicted"/>
<accession>A0A6S6T9R0</accession>
<evidence type="ECO:0000313" key="1">
    <source>
        <dbReference type="EMBL" id="CAA6817542.1"/>
    </source>
</evidence>
<gene>
    <name evidence="1" type="ORF">HELGO_WM8113</name>
</gene>
<protein>
    <submittedName>
        <fullName evidence="1">Uncharacterized protein</fullName>
    </submittedName>
</protein>
<dbReference type="EMBL" id="CACVAX010000050">
    <property type="protein sequence ID" value="CAA6817542.1"/>
    <property type="molecule type" value="Genomic_DNA"/>
</dbReference>
<organism evidence="1">
    <name type="scientific">uncultured Sulfurovum sp</name>
    <dbReference type="NCBI Taxonomy" id="269237"/>
    <lineage>
        <taxon>Bacteria</taxon>
        <taxon>Pseudomonadati</taxon>
        <taxon>Campylobacterota</taxon>
        <taxon>Epsilonproteobacteria</taxon>
        <taxon>Campylobacterales</taxon>
        <taxon>Sulfurovaceae</taxon>
        <taxon>Sulfurovum</taxon>
        <taxon>environmental samples</taxon>
    </lineage>
</organism>
<reference evidence="1" key="1">
    <citation type="submission" date="2020-01" db="EMBL/GenBank/DDBJ databases">
        <authorList>
            <person name="Meier V. D."/>
            <person name="Meier V D."/>
        </authorList>
    </citation>
    <scope>NUCLEOTIDE SEQUENCE</scope>
    <source>
        <strain evidence="1">HLG_WM_MAG_04</strain>
    </source>
</reference>
<dbReference type="AlphaFoldDB" id="A0A6S6T9R0"/>
<sequence>MSELKKSYTDVRLIRNEKSFDIFSFDKSRDGAKFEPDFILLLEDKEGCYHRLKKSLKRWFIRETKKYK</sequence>
<name>A0A6S6T9R0_9BACT</name>